<dbReference type="EMBL" id="WNWS01000245">
    <property type="protein sequence ID" value="KAE9973322.1"/>
    <property type="molecule type" value="Genomic_DNA"/>
</dbReference>
<name>A0A8H3UY82_VENIN</name>
<comment type="caution">
    <text evidence="3">The sequence shown here is derived from an EMBL/GenBank/DDBJ whole genome shotgun (WGS) entry which is preliminary data.</text>
</comment>
<accession>A0A8H3UY82</accession>
<evidence type="ECO:0000313" key="2">
    <source>
        <dbReference type="EMBL" id="KAE9973322.1"/>
    </source>
</evidence>
<feature type="compositionally biased region" description="Basic and acidic residues" evidence="1">
    <location>
        <begin position="20"/>
        <end position="30"/>
    </location>
</feature>
<evidence type="ECO:0000256" key="1">
    <source>
        <dbReference type="SAM" id="MobiDB-lite"/>
    </source>
</evidence>
<dbReference type="Proteomes" id="UP000490939">
    <property type="component" value="Unassembled WGS sequence"/>
</dbReference>
<evidence type="ECO:0000313" key="4">
    <source>
        <dbReference type="Proteomes" id="UP000447873"/>
    </source>
</evidence>
<dbReference type="OrthoDB" id="10445150at2759"/>
<evidence type="ECO:0000313" key="5">
    <source>
        <dbReference type="Proteomes" id="UP000490939"/>
    </source>
</evidence>
<feature type="compositionally biased region" description="Polar residues" evidence="1">
    <location>
        <begin position="8"/>
        <end position="19"/>
    </location>
</feature>
<feature type="compositionally biased region" description="Polar residues" evidence="1">
    <location>
        <begin position="301"/>
        <end position="328"/>
    </location>
</feature>
<keyword evidence="5" id="KW-1185">Reference proteome</keyword>
<proteinExistence type="predicted"/>
<dbReference type="Proteomes" id="UP000447873">
    <property type="component" value="Unassembled WGS sequence"/>
</dbReference>
<feature type="region of interest" description="Disordered" evidence="1">
    <location>
        <begin position="1"/>
        <end position="54"/>
    </location>
</feature>
<dbReference type="EMBL" id="WNWR01000464">
    <property type="protein sequence ID" value="KAE9977647.1"/>
    <property type="molecule type" value="Genomic_DNA"/>
</dbReference>
<dbReference type="AlphaFoldDB" id="A0A8H3UY82"/>
<gene>
    <name evidence="3" type="ORF">EG327_007663</name>
    <name evidence="2" type="ORF">EG328_004446</name>
</gene>
<reference evidence="3 5" key="1">
    <citation type="submission" date="2019-07" db="EMBL/GenBank/DDBJ databases">
        <title>Venturia inaequalis Genome Resource.</title>
        <authorList>
            <person name="Lichtner F.J."/>
        </authorList>
    </citation>
    <scope>NUCLEOTIDE SEQUENCE [LARGE SCALE GENOMIC DNA]</scope>
    <source>
        <strain evidence="2 4">120213</strain>
        <strain evidence="3 5">DMI_063113</strain>
    </source>
</reference>
<feature type="region of interest" description="Disordered" evidence="1">
    <location>
        <begin position="287"/>
        <end position="354"/>
    </location>
</feature>
<evidence type="ECO:0000313" key="3">
    <source>
        <dbReference type="EMBL" id="KAE9977647.1"/>
    </source>
</evidence>
<sequence>MRQPLSLPENQSQPQPTTSKEVERSTELRPSRPLPEPHQSDPGPEIEQTEERPTPSMIWAVNRVIERSRNINREINKAETIVIVFKWHPSQKDPVPHITFSSRNLADDHTNSYHGHRPGEQDSYNAFFEWMKDWPHQDETPSEEAIMRMPPALYEQWQNSGEAFGPWMNDKKFIGPKPKSVSMRIPIALFNYWHQNGNQADNQENIAGLYRLYEDLLANPSDSRMLRPVVKPLAKLGDNPGAYTPGAYGLRMQAVNKDPCIEPRTDRVGSAVEEDDRTPRAKFLADRAVSASGIQRPAVPSRSTDGPSISSPQSHRSVGQAPNNQASGPQFLAVPDNESKIYRPGRFGRWKPKE</sequence>
<protein>
    <submittedName>
        <fullName evidence="3">Uncharacterized protein</fullName>
    </submittedName>
</protein>
<organism evidence="3 5">
    <name type="scientific">Venturia inaequalis</name>
    <name type="common">Apple scab fungus</name>
    <dbReference type="NCBI Taxonomy" id="5025"/>
    <lineage>
        <taxon>Eukaryota</taxon>
        <taxon>Fungi</taxon>
        <taxon>Dikarya</taxon>
        <taxon>Ascomycota</taxon>
        <taxon>Pezizomycotina</taxon>
        <taxon>Dothideomycetes</taxon>
        <taxon>Pleosporomycetidae</taxon>
        <taxon>Venturiales</taxon>
        <taxon>Venturiaceae</taxon>
        <taxon>Venturia</taxon>
    </lineage>
</organism>